<accession>M3AKW6</accession>
<proteinExistence type="predicted"/>
<dbReference type="HOGENOM" id="CLU_1636129_0_0_1"/>
<dbReference type="KEGG" id="pfj:MYCFIDRAFT_209177"/>
<feature type="region of interest" description="Disordered" evidence="1">
    <location>
        <begin position="64"/>
        <end position="84"/>
    </location>
</feature>
<dbReference type="VEuPathDB" id="FungiDB:MYCFIDRAFT_209177"/>
<gene>
    <name evidence="2" type="ORF">MYCFIDRAFT_209177</name>
</gene>
<sequence>MSSAKLELTHAIPALTLAPDRPRNAQGPFAFFNFIIFAPYHSHPTQLHAQRQRGEVVVARPLTPPRPAPHRTAPHTQSKIHPPLSRPHIVRKMPALIFWDSTRREIRIEAIHQRNWDSLARRGPAEFIDRTPYRDQPINGWEQDLVVHRDLWQQSDKKQDGH</sequence>
<name>M3AKW6_PSEFD</name>
<dbReference type="Proteomes" id="UP000016932">
    <property type="component" value="Unassembled WGS sequence"/>
</dbReference>
<dbReference type="GeneID" id="19336752"/>
<protein>
    <submittedName>
        <fullName evidence="2">Uncharacterized protein</fullName>
    </submittedName>
</protein>
<reference evidence="2 3" key="1">
    <citation type="journal article" date="2012" name="PLoS Pathog.">
        <title>Diverse lifestyles and strategies of plant pathogenesis encoded in the genomes of eighteen Dothideomycetes fungi.</title>
        <authorList>
            <person name="Ohm R.A."/>
            <person name="Feau N."/>
            <person name="Henrissat B."/>
            <person name="Schoch C.L."/>
            <person name="Horwitz B.A."/>
            <person name="Barry K.W."/>
            <person name="Condon B.J."/>
            <person name="Copeland A.C."/>
            <person name="Dhillon B."/>
            <person name="Glaser F."/>
            <person name="Hesse C.N."/>
            <person name="Kosti I."/>
            <person name="LaButti K."/>
            <person name="Lindquist E.A."/>
            <person name="Lucas S."/>
            <person name="Salamov A.A."/>
            <person name="Bradshaw R.E."/>
            <person name="Ciuffetti L."/>
            <person name="Hamelin R.C."/>
            <person name="Kema G.H.J."/>
            <person name="Lawrence C."/>
            <person name="Scott J.A."/>
            <person name="Spatafora J.W."/>
            <person name="Turgeon B.G."/>
            <person name="de Wit P.J.G.M."/>
            <person name="Zhong S."/>
            <person name="Goodwin S.B."/>
            <person name="Grigoriev I.V."/>
        </authorList>
    </citation>
    <scope>NUCLEOTIDE SEQUENCE [LARGE SCALE GENOMIC DNA]</scope>
    <source>
        <strain evidence="2 3">CIRAD86</strain>
    </source>
</reference>
<organism evidence="2 3">
    <name type="scientific">Pseudocercospora fijiensis (strain CIRAD86)</name>
    <name type="common">Black leaf streak disease fungus</name>
    <name type="synonym">Mycosphaerella fijiensis</name>
    <dbReference type="NCBI Taxonomy" id="383855"/>
    <lineage>
        <taxon>Eukaryota</taxon>
        <taxon>Fungi</taxon>
        <taxon>Dikarya</taxon>
        <taxon>Ascomycota</taxon>
        <taxon>Pezizomycotina</taxon>
        <taxon>Dothideomycetes</taxon>
        <taxon>Dothideomycetidae</taxon>
        <taxon>Mycosphaerellales</taxon>
        <taxon>Mycosphaerellaceae</taxon>
        <taxon>Pseudocercospora</taxon>
    </lineage>
</organism>
<dbReference type="AlphaFoldDB" id="M3AKW6"/>
<dbReference type="RefSeq" id="XP_007931545.1">
    <property type="nucleotide sequence ID" value="XM_007933354.1"/>
</dbReference>
<evidence type="ECO:0000313" key="2">
    <source>
        <dbReference type="EMBL" id="EME77768.1"/>
    </source>
</evidence>
<evidence type="ECO:0000256" key="1">
    <source>
        <dbReference type="SAM" id="MobiDB-lite"/>
    </source>
</evidence>
<keyword evidence="3" id="KW-1185">Reference proteome</keyword>
<dbReference type="EMBL" id="KB446564">
    <property type="protein sequence ID" value="EME77768.1"/>
    <property type="molecule type" value="Genomic_DNA"/>
</dbReference>
<evidence type="ECO:0000313" key="3">
    <source>
        <dbReference type="Proteomes" id="UP000016932"/>
    </source>
</evidence>